<organism evidence="3">
    <name type="scientific">Naegleria gruberi</name>
    <name type="common">Amoeba</name>
    <dbReference type="NCBI Taxonomy" id="5762"/>
    <lineage>
        <taxon>Eukaryota</taxon>
        <taxon>Discoba</taxon>
        <taxon>Heterolobosea</taxon>
        <taxon>Tetramitia</taxon>
        <taxon>Eutetramitia</taxon>
        <taxon>Vahlkampfiidae</taxon>
        <taxon>Naegleria</taxon>
    </lineage>
</organism>
<dbReference type="Proteomes" id="UP000006671">
    <property type="component" value="Unassembled WGS sequence"/>
</dbReference>
<dbReference type="InParanoid" id="D2VS70"/>
<reference evidence="2 3" key="1">
    <citation type="journal article" date="2010" name="Cell">
        <title>The genome of Naegleria gruberi illuminates early eukaryotic versatility.</title>
        <authorList>
            <person name="Fritz-Laylin L.K."/>
            <person name="Prochnik S.E."/>
            <person name="Ginger M.L."/>
            <person name="Dacks J.B."/>
            <person name="Carpenter M.L."/>
            <person name="Field M.C."/>
            <person name="Kuo A."/>
            <person name="Paredez A."/>
            <person name="Chapman J."/>
            <person name="Pham J."/>
            <person name="Shu S."/>
            <person name="Neupane R."/>
            <person name="Cipriano M."/>
            <person name="Mancuso J."/>
            <person name="Tu H."/>
            <person name="Salamov A."/>
            <person name="Lindquist E."/>
            <person name="Shapiro H."/>
            <person name="Lucas S."/>
            <person name="Grigoriev I.V."/>
            <person name="Cande W.Z."/>
            <person name="Fulton C."/>
            <person name="Rokhsar D.S."/>
            <person name="Dawson S.C."/>
        </authorList>
    </citation>
    <scope>NUCLEOTIDE SEQUENCE [LARGE SCALE GENOMIC DNA]</scope>
    <source>
        <strain evidence="2 3">NEG-M</strain>
    </source>
</reference>
<sequence length="403" mass="46041">MSKYKVTIKPQSSSDVLEKKKEVLSLLDKPEQVDSLLALLDEVFSNSNVEKYSAISKDDLAFLLEARCKASLIRADQLSEKEEKRLAILKALNSGQECVINQPSFAPGYVLYGEAFVSFAKLGDHDKVFDDKQERELIKNIREIVVQTLKSALDIGEISKAQKGEIHNQIAKCLESIFCSVDDYVEGEDQSELSIEQVQQLMFARQNLMFSGGMDVLERKADELVEKVTASPNTHLRSKMYQLRIQVLNFRPHIWRRVKLPGSITLQSLQDRVISPVLGWCRNYHAYYFRKIPFEKKDSKNQRMPQPDLVFGPIYSQAVDKMHEFSHNIYTADDTKVELFHLLEKDVVVEVQEELVDHLLEEVLEVELEVVVVEDHLHHLVQGGASSGRSCLSNYIQFIIGIQ</sequence>
<gene>
    <name evidence="2" type="ORF">NAEGRDRAFT_51837</name>
</gene>
<dbReference type="OrthoDB" id="432970at2759"/>
<evidence type="ECO:0000313" key="2">
    <source>
        <dbReference type="EMBL" id="EFC40374.1"/>
    </source>
</evidence>
<proteinExistence type="predicted"/>
<accession>D2VS70</accession>
<evidence type="ECO:0000313" key="3">
    <source>
        <dbReference type="Proteomes" id="UP000006671"/>
    </source>
</evidence>
<dbReference type="KEGG" id="ngr:NAEGRDRAFT_51837"/>
<dbReference type="RefSeq" id="XP_002673118.1">
    <property type="nucleotide sequence ID" value="XM_002673072.1"/>
</dbReference>
<keyword evidence="3" id="KW-1185">Reference proteome</keyword>
<dbReference type="EMBL" id="GG738893">
    <property type="protein sequence ID" value="EFC40374.1"/>
    <property type="molecule type" value="Genomic_DNA"/>
</dbReference>
<dbReference type="InterPro" id="IPR024047">
    <property type="entry name" value="MM3350-like_sf"/>
</dbReference>
<dbReference type="InterPro" id="IPR012912">
    <property type="entry name" value="Plasmid_pRiA4b_Orf3-like"/>
</dbReference>
<dbReference type="VEuPathDB" id="AmoebaDB:NAEGRDRAFT_51837"/>
<dbReference type="Pfam" id="PF07929">
    <property type="entry name" value="PRiA4_ORF3"/>
    <property type="match status" value="1"/>
</dbReference>
<name>D2VS70_NAEGR</name>
<dbReference type="Gene3D" id="3.10.290.30">
    <property type="entry name" value="MM3350-like"/>
    <property type="match status" value="1"/>
</dbReference>
<evidence type="ECO:0000259" key="1">
    <source>
        <dbReference type="Pfam" id="PF07929"/>
    </source>
</evidence>
<feature type="domain" description="Plasmid pRiA4b Orf3-like" evidence="1">
    <location>
        <begin position="239"/>
        <end position="344"/>
    </location>
</feature>
<protein>
    <submittedName>
        <fullName evidence="2">Predicted protein</fullName>
    </submittedName>
</protein>
<dbReference type="AlphaFoldDB" id="D2VS70"/>
<dbReference type="GeneID" id="8854721"/>
<dbReference type="SUPFAM" id="SSF159941">
    <property type="entry name" value="MM3350-like"/>
    <property type="match status" value="1"/>
</dbReference>